<evidence type="ECO:0000313" key="2">
    <source>
        <dbReference type="EMBL" id="KAH7964413.1"/>
    </source>
</evidence>
<organism evidence="2 3">
    <name type="scientific">Rhipicephalus microplus</name>
    <name type="common">Cattle tick</name>
    <name type="synonym">Boophilus microplus</name>
    <dbReference type="NCBI Taxonomy" id="6941"/>
    <lineage>
        <taxon>Eukaryota</taxon>
        <taxon>Metazoa</taxon>
        <taxon>Ecdysozoa</taxon>
        <taxon>Arthropoda</taxon>
        <taxon>Chelicerata</taxon>
        <taxon>Arachnida</taxon>
        <taxon>Acari</taxon>
        <taxon>Parasitiformes</taxon>
        <taxon>Ixodida</taxon>
        <taxon>Ixodoidea</taxon>
        <taxon>Ixodidae</taxon>
        <taxon>Rhipicephalinae</taxon>
        <taxon>Rhipicephalus</taxon>
        <taxon>Boophilus</taxon>
    </lineage>
</organism>
<dbReference type="Pfam" id="PF21788">
    <property type="entry name" value="TNP-like_GBD"/>
    <property type="match status" value="1"/>
</dbReference>
<gene>
    <name evidence="2" type="ORF">HPB51_027347</name>
</gene>
<accession>A0A9J6D0B4</accession>
<reference evidence="2" key="1">
    <citation type="journal article" date="2020" name="Cell">
        <title>Large-Scale Comparative Analyses of Tick Genomes Elucidate Their Genetic Diversity and Vector Capacities.</title>
        <authorList>
            <consortium name="Tick Genome and Microbiome Consortium (TIGMIC)"/>
            <person name="Jia N."/>
            <person name="Wang J."/>
            <person name="Shi W."/>
            <person name="Du L."/>
            <person name="Sun Y."/>
            <person name="Zhan W."/>
            <person name="Jiang J.F."/>
            <person name="Wang Q."/>
            <person name="Zhang B."/>
            <person name="Ji P."/>
            <person name="Bell-Sakyi L."/>
            <person name="Cui X.M."/>
            <person name="Yuan T.T."/>
            <person name="Jiang B.G."/>
            <person name="Yang W.F."/>
            <person name="Lam T.T."/>
            <person name="Chang Q.C."/>
            <person name="Ding S.J."/>
            <person name="Wang X.J."/>
            <person name="Zhu J.G."/>
            <person name="Ruan X.D."/>
            <person name="Zhao L."/>
            <person name="Wei J.T."/>
            <person name="Ye R.Z."/>
            <person name="Que T.C."/>
            <person name="Du C.H."/>
            <person name="Zhou Y.H."/>
            <person name="Cheng J.X."/>
            <person name="Dai P.F."/>
            <person name="Guo W.B."/>
            <person name="Han X.H."/>
            <person name="Huang E.J."/>
            <person name="Li L.F."/>
            <person name="Wei W."/>
            <person name="Gao Y.C."/>
            <person name="Liu J.Z."/>
            <person name="Shao H.Z."/>
            <person name="Wang X."/>
            <person name="Wang C.C."/>
            <person name="Yang T.C."/>
            <person name="Huo Q.B."/>
            <person name="Li W."/>
            <person name="Chen H.Y."/>
            <person name="Chen S.E."/>
            <person name="Zhou L.G."/>
            <person name="Ni X.B."/>
            <person name="Tian J.H."/>
            <person name="Sheng Y."/>
            <person name="Liu T."/>
            <person name="Pan Y.S."/>
            <person name="Xia L.Y."/>
            <person name="Li J."/>
            <person name="Zhao F."/>
            <person name="Cao W.C."/>
        </authorList>
    </citation>
    <scope>NUCLEOTIDE SEQUENCE</scope>
    <source>
        <strain evidence="2">Rmic-2018</strain>
    </source>
</reference>
<proteinExistence type="predicted"/>
<dbReference type="InterPro" id="IPR048366">
    <property type="entry name" value="TNP-like_GBD"/>
</dbReference>
<name>A0A9J6D0B4_RHIMP</name>
<keyword evidence="3" id="KW-1185">Reference proteome</keyword>
<feature type="domain" description="Transposable element P transposase-like GTP-binding insertion" evidence="1">
    <location>
        <begin position="63"/>
        <end position="109"/>
    </location>
</feature>
<evidence type="ECO:0000259" key="1">
    <source>
        <dbReference type="Pfam" id="PF21788"/>
    </source>
</evidence>
<dbReference type="AlphaFoldDB" id="A0A9J6D0B4"/>
<reference evidence="2" key="2">
    <citation type="submission" date="2021-09" db="EMBL/GenBank/DDBJ databases">
        <authorList>
            <person name="Jia N."/>
            <person name="Wang J."/>
            <person name="Shi W."/>
            <person name="Du L."/>
            <person name="Sun Y."/>
            <person name="Zhan W."/>
            <person name="Jiang J."/>
            <person name="Wang Q."/>
            <person name="Zhang B."/>
            <person name="Ji P."/>
            <person name="Sakyi L.B."/>
            <person name="Cui X."/>
            <person name="Yuan T."/>
            <person name="Jiang B."/>
            <person name="Yang W."/>
            <person name="Lam T.T.-Y."/>
            <person name="Chang Q."/>
            <person name="Ding S."/>
            <person name="Wang X."/>
            <person name="Zhu J."/>
            <person name="Ruan X."/>
            <person name="Zhao L."/>
            <person name="Wei J."/>
            <person name="Que T."/>
            <person name="Du C."/>
            <person name="Cheng J."/>
            <person name="Dai P."/>
            <person name="Han X."/>
            <person name="Huang E."/>
            <person name="Gao Y."/>
            <person name="Liu J."/>
            <person name="Shao H."/>
            <person name="Ye R."/>
            <person name="Li L."/>
            <person name="Wei W."/>
            <person name="Wang X."/>
            <person name="Wang C."/>
            <person name="Huo Q."/>
            <person name="Li W."/>
            <person name="Guo W."/>
            <person name="Chen H."/>
            <person name="Chen S."/>
            <person name="Zhou L."/>
            <person name="Zhou L."/>
            <person name="Ni X."/>
            <person name="Tian J."/>
            <person name="Zhou Y."/>
            <person name="Sheng Y."/>
            <person name="Liu T."/>
            <person name="Pan Y."/>
            <person name="Xia L."/>
            <person name="Li J."/>
            <person name="Zhao F."/>
            <person name="Cao W."/>
        </authorList>
    </citation>
    <scope>NUCLEOTIDE SEQUENCE</scope>
    <source>
        <strain evidence="2">Rmic-2018</strain>
        <tissue evidence="2">Larvae</tissue>
    </source>
</reference>
<protein>
    <recommendedName>
        <fullName evidence="1">Transposable element P transposase-like GTP-binding insertion domain-containing protein</fullName>
    </recommendedName>
</protein>
<dbReference type="Proteomes" id="UP000821866">
    <property type="component" value="Unassembled WGS sequence"/>
</dbReference>
<evidence type="ECO:0000313" key="3">
    <source>
        <dbReference type="Proteomes" id="UP000821866"/>
    </source>
</evidence>
<comment type="caution">
    <text evidence="2">The sequence shown here is derived from an EMBL/GenBank/DDBJ whole genome shotgun (WGS) entry which is preliminary data.</text>
</comment>
<sequence length="123" mass="13237">MKGMDASPGELENAAWTAAFRARKGDARHGSSSGGSYYGAAKAMESGVGRLWQGARCSATRLELFSHCTAVGIKLYKKAKVPGIENSEGTEIFTKMVNDLFDASNIKLPSRGGRRHTKETQDP</sequence>
<dbReference type="EMBL" id="JABSTU010003965">
    <property type="protein sequence ID" value="KAH7964413.1"/>
    <property type="molecule type" value="Genomic_DNA"/>
</dbReference>